<keyword evidence="9" id="KW-1185">Reference proteome</keyword>
<protein>
    <submittedName>
        <fullName evidence="8">NAD(P)-dependent alcohol dehydrogenase</fullName>
    </submittedName>
</protein>
<dbReference type="PANTHER" id="PTHR43880:SF12">
    <property type="entry name" value="ALCOHOL DEHYDROGENASE CLASS-3"/>
    <property type="match status" value="1"/>
</dbReference>
<gene>
    <name evidence="8" type="ORF">MU0050_004482</name>
</gene>
<dbReference type="Pfam" id="PF08240">
    <property type="entry name" value="ADH_N"/>
    <property type="match status" value="1"/>
</dbReference>
<evidence type="ECO:0000256" key="1">
    <source>
        <dbReference type="ARBA" id="ARBA00008072"/>
    </source>
</evidence>
<evidence type="ECO:0000256" key="3">
    <source>
        <dbReference type="ARBA" id="ARBA00022833"/>
    </source>
</evidence>
<dbReference type="SUPFAM" id="SSF50129">
    <property type="entry name" value="GroES-like"/>
    <property type="match status" value="1"/>
</dbReference>
<evidence type="ECO:0000313" key="8">
    <source>
        <dbReference type="EMBL" id="CAJ1586842.1"/>
    </source>
</evidence>
<keyword evidence="4" id="KW-0560">Oxidoreductase</keyword>
<dbReference type="InterPro" id="IPR013149">
    <property type="entry name" value="ADH-like_C"/>
</dbReference>
<comment type="cofactor">
    <cofactor evidence="6">
        <name>Zn(2+)</name>
        <dbReference type="ChEBI" id="CHEBI:29105"/>
    </cofactor>
</comment>
<dbReference type="InterPro" id="IPR020843">
    <property type="entry name" value="ER"/>
</dbReference>
<accession>A0ABM9MJL3</accession>
<dbReference type="Pfam" id="PF00107">
    <property type="entry name" value="ADH_zinc_N"/>
    <property type="match status" value="1"/>
</dbReference>
<keyword evidence="5" id="KW-0520">NAD</keyword>
<dbReference type="PANTHER" id="PTHR43880">
    <property type="entry name" value="ALCOHOL DEHYDROGENASE"/>
    <property type="match status" value="1"/>
</dbReference>
<reference evidence="8 9" key="1">
    <citation type="submission" date="2023-08" db="EMBL/GenBank/DDBJ databases">
        <authorList>
            <person name="Folkvardsen B D."/>
            <person name="Norman A."/>
        </authorList>
    </citation>
    <scope>NUCLEOTIDE SEQUENCE [LARGE SCALE GENOMIC DNA]</scope>
    <source>
        <strain evidence="8 9">Mu0050</strain>
    </source>
</reference>
<dbReference type="Gene3D" id="3.90.180.10">
    <property type="entry name" value="Medium-chain alcohol dehydrogenases, catalytic domain"/>
    <property type="match status" value="1"/>
</dbReference>
<comment type="similarity">
    <text evidence="1 6">Belongs to the zinc-containing alcohol dehydrogenase family.</text>
</comment>
<evidence type="ECO:0000313" key="9">
    <source>
        <dbReference type="Proteomes" id="UP001190466"/>
    </source>
</evidence>
<organism evidence="8 9">
    <name type="scientific">[Mycobacterium] wendilense</name>
    <dbReference type="NCBI Taxonomy" id="3064284"/>
    <lineage>
        <taxon>Bacteria</taxon>
        <taxon>Bacillati</taxon>
        <taxon>Actinomycetota</taxon>
        <taxon>Actinomycetes</taxon>
        <taxon>Mycobacteriales</taxon>
        <taxon>Mycobacteriaceae</taxon>
        <taxon>Mycolicibacter</taxon>
    </lineage>
</organism>
<keyword evidence="3 6" id="KW-0862">Zinc</keyword>
<evidence type="ECO:0000256" key="2">
    <source>
        <dbReference type="ARBA" id="ARBA00022723"/>
    </source>
</evidence>
<dbReference type="Proteomes" id="UP001190466">
    <property type="component" value="Chromosome"/>
</dbReference>
<dbReference type="PROSITE" id="PS00059">
    <property type="entry name" value="ADH_ZINC"/>
    <property type="match status" value="1"/>
</dbReference>
<dbReference type="SUPFAM" id="SSF51735">
    <property type="entry name" value="NAD(P)-binding Rossmann-fold domains"/>
    <property type="match status" value="1"/>
</dbReference>
<dbReference type="InterPro" id="IPR013154">
    <property type="entry name" value="ADH-like_N"/>
</dbReference>
<dbReference type="Gene3D" id="3.40.50.720">
    <property type="entry name" value="NAD(P)-binding Rossmann-like Domain"/>
    <property type="match status" value="1"/>
</dbReference>
<dbReference type="EMBL" id="OY726395">
    <property type="protein sequence ID" value="CAJ1586842.1"/>
    <property type="molecule type" value="Genomic_DNA"/>
</dbReference>
<keyword evidence="2 6" id="KW-0479">Metal-binding</keyword>
<dbReference type="InterPro" id="IPR036291">
    <property type="entry name" value="NAD(P)-bd_dom_sf"/>
</dbReference>
<dbReference type="InterPro" id="IPR011032">
    <property type="entry name" value="GroES-like_sf"/>
</dbReference>
<name>A0ABM9MJL3_9MYCO</name>
<evidence type="ECO:0000256" key="6">
    <source>
        <dbReference type="RuleBase" id="RU361277"/>
    </source>
</evidence>
<proteinExistence type="inferred from homology"/>
<dbReference type="SMART" id="SM00829">
    <property type="entry name" value="PKS_ER"/>
    <property type="match status" value="1"/>
</dbReference>
<feature type="domain" description="Enoyl reductase (ER)" evidence="7">
    <location>
        <begin position="12"/>
        <end position="360"/>
    </location>
</feature>
<dbReference type="CDD" id="cd08278">
    <property type="entry name" value="benzyl_alcohol_DH"/>
    <property type="match status" value="1"/>
</dbReference>
<evidence type="ECO:0000256" key="4">
    <source>
        <dbReference type="ARBA" id="ARBA00023002"/>
    </source>
</evidence>
<dbReference type="InterPro" id="IPR002328">
    <property type="entry name" value="ADH_Zn_CS"/>
</dbReference>
<dbReference type="RefSeq" id="WP_316512701.1">
    <property type="nucleotide sequence ID" value="NZ_OY726395.1"/>
</dbReference>
<evidence type="ECO:0000256" key="5">
    <source>
        <dbReference type="ARBA" id="ARBA00023027"/>
    </source>
</evidence>
<sequence>MKATAAVVRTPGGPFSIEELDVADPSAGEVIVDFVATGICHTDLSAAQVLPMAGPVVLGHEGAGIVAAVGSGVDDVAVGDRVVASFSACGNCTPCLSGRPAYCRDFISANVSAGRADGTHGFTDSSGNAVGSHFFGQSSFASRAVVRAGNLVPIPDTVPLEIAGVLGCSVQTGVGAIIQALRPSANSSVIITGTGAVGLSAVMGAVIAGCHPIVAVDTSPVRLRTARSLGATHTLDGAAPDVEEAARAVAPDGFDYALDTTGVAAVIRRTVSLLTTSGTCGLVGLADQEVSFGLGDLVVGRTVRGIIEGDVVPRTFIPRLTELWRRESLPFDTLLTSYPITEINAAVADLAAGRATKAVLTFP</sequence>
<evidence type="ECO:0000259" key="7">
    <source>
        <dbReference type="SMART" id="SM00829"/>
    </source>
</evidence>